<reference evidence="6 7" key="1">
    <citation type="journal article" date="2009" name="Science">
        <title>Green evolution and dynamic adaptations revealed by genomes of the marine picoeukaryotes Micromonas.</title>
        <authorList>
            <person name="Worden A.Z."/>
            <person name="Lee J.H."/>
            <person name="Mock T."/>
            <person name="Rouze P."/>
            <person name="Simmons M.P."/>
            <person name="Aerts A.L."/>
            <person name="Allen A.E."/>
            <person name="Cuvelier M.L."/>
            <person name="Derelle E."/>
            <person name="Everett M.V."/>
            <person name="Foulon E."/>
            <person name="Grimwood J."/>
            <person name="Gundlach H."/>
            <person name="Henrissat B."/>
            <person name="Napoli C."/>
            <person name="McDonald S.M."/>
            <person name="Parker M.S."/>
            <person name="Rombauts S."/>
            <person name="Salamov A."/>
            <person name="Von Dassow P."/>
            <person name="Badger J.H."/>
            <person name="Coutinho P.M."/>
            <person name="Demir E."/>
            <person name="Dubchak I."/>
            <person name="Gentemann C."/>
            <person name="Eikrem W."/>
            <person name="Gready J.E."/>
            <person name="John U."/>
            <person name="Lanier W."/>
            <person name="Lindquist E.A."/>
            <person name="Lucas S."/>
            <person name="Mayer K.F."/>
            <person name="Moreau H."/>
            <person name="Not F."/>
            <person name="Otillar R."/>
            <person name="Panaud O."/>
            <person name="Pangilinan J."/>
            <person name="Paulsen I."/>
            <person name="Piegu B."/>
            <person name="Poliakov A."/>
            <person name="Robbens S."/>
            <person name="Schmutz J."/>
            <person name="Toulza E."/>
            <person name="Wyss T."/>
            <person name="Zelensky A."/>
            <person name="Zhou K."/>
            <person name="Armbrust E.V."/>
            <person name="Bhattacharya D."/>
            <person name="Goodenough U.W."/>
            <person name="Van de Peer Y."/>
            <person name="Grigoriev I.V."/>
        </authorList>
    </citation>
    <scope>NUCLEOTIDE SEQUENCE [LARGE SCALE GENOMIC DNA]</scope>
    <source>
        <strain evidence="7">RCC299 / NOUM17</strain>
    </source>
</reference>
<evidence type="ECO:0000259" key="5">
    <source>
        <dbReference type="Pfam" id="PF03712"/>
    </source>
</evidence>
<dbReference type="InterPro" id="IPR036939">
    <property type="entry name" value="Cu2_ascorb_mOase_N_sf"/>
</dbReference>
<organism evidence="6 7">
    <name type="scientific">Micromonas commoda (strain RCC299 / NOUM17 / CCMP2709)</name>
    <name type="common">Picoplanktonic green alga</name>
    <dbReference type="NCBI Taxonomy" id="296587"/>
    <lineage>
        <taxon>Eukaryota</taxon>
        <taxon>Viridiplantae</taxon>
        <taxon>Chlorophyta</taxon>
        <taxon>Mamiellophyceae</taxon>
        <taxon>Mamiellales</taxon>
        <taxon>Mamiellaceae</taxon>
        <taxon>Micromonas</taxon>
    </lineage>
</organism>
<dbReference type="RefSeq" id="XP_002504638.1">
    <property type="nucleotide sequence ID" value="XM_002504592.1"/>
</dbReference>
<evidence type="ECO:0000256" key="3">
    <source>
        <dbReference type="SAM" id="SignalP"/>
    </source>
</evidence>
<evidence type="ECO:0000313" key="7">
    <source>
        <dbReference type="Proteomes" id="UP000002009"/>
    </source>
</evidence>
<sequence>MRGDMLSVRALSAIAILALLSPPVVRPVAAGGVIAPTRGVTDRVLEDVGHDGVGQASTPTASQGNAASWVRKALRPKLVDINLDDAKADGGALGSSSRPASGIKDLPADAVAVDVRFDYVVPDTNIEGTTGRPDTLIACKSFLVHPESVDPYGGELDHFKDLGADPDLDRRGGEDVAARNVNIVAIEPMPGMHHVHHMHLHVCSDDSKSWARHRRTFEDALDPGFDELGTTPARGDKPLYCAPPSWDRGSGCHGTAWTFLPGQNGVLFPEGVGMRIGDGPLDLRRLILEVHYDKANEYPRVRDRSGIRLWTVPRDDAVVHRAGVFSVADPFARLPQSLPPGEKKVTYDTFCPPGCTKRFETNMNVFASMTHAHLRARRVVTSVGTPDARTGEVPDDAWRSVVNDDGSGTATGHFSHEDQKFVPVDFTVKAGDSLKTSCIYDTSADNAPIPFGPSTQDEMCMQVFLYWPKQYTFLCGYYGDQAYWCGDAGMFVPKDGSDRQYHSEACHVEAGQSCDDRNKELGFPLKDAPDKGEPITFLTR</sequence>
<feature type="domain" description="Copper type II ascorbate-dependent monooxygenase C-terminal" evidence="5">
    <location>
        <begin position="335"/>
        <end position="482"/>
    </location>
</feature>
<name>C1ECG1_MICCC</name>
<keyword evidence="1" id="KW-1015">Disulfide bond</keyword>
<dbReference type="InterPro" id="IPR000945">
    <property type="entry name" value="DBH-like"/>
</dbReference>
<dbReference type="OrthoDB" id="2013249at2759"/>
<dbReference type="GO" id="GO:0004500">
    <property type="term" value="F:dopamine beta-monooxygenase activity"/>
    <property type="evidence" value="ECO:0007669"/>
    <property type="project" value="InterPro"/>
</dbReference>
<dbReference type="GeneID" id="8246503"/>
<dbReference type="InterPro" id="IPR000323">
    <property type="entry name" value="Cu2_ascorb_mOase_N"/>
</dbReference>
<dbReference type="GO" id="GO:0005507">
    <property type="term" value="F:copper ion binding"/>
    <property type="evidence" value="ECO:0007669"/>
    <property type="project" value="InterPro"/>
</dbReference>
<dbReference type="AlphaFoldDB" id="C1ECG1"/>
<keyword evidence="3" id="KW-0732">Signal</keyword>
<dbReference type="Gene3D" id="2.60.120.310">
    <property type="entry name" value="Copper type II, ascorbate-dependent monooxygenase, N-terminal domain"/>
    <property type="match status" value="1"/>
</dbReference>
<dbReference type="Pfam" id="PF03712">
    <property type="entry name" value="Cu2_monoox_C"/>
    <property type="match status" value="1"/>
</dbReference>
<dbReference type="InterPro" id="IPR024548">
    <property type="entry name" value="Cu2_monoox_C"/>
</dbReference>
<keyword evidence="2" id="KW-0325">Glycoprotein</keyword>
<dbReference type="InterPro" id="IPR008977">
    <property type="entry name" value="PHM/PNGase_F_dom_sf"/>
</dbReference>
<dbReference type="Gene3D" id="2.60.120.230">
    <property type="match status" value="1"/>
</dbReference>
<dbReference type="SUPFAM" id="SSF49742">
    <property type="entry name" value="PHM/PNGase F"/>
    <property type="match status" value="2"/>
</dbReference>
<evidence type="ECO:0000256" key="1">
    <source>
        <dbReference type="ARBA" id="ARBA00023157"/>
    </source>
</evidence>
<evidence type="ECO:0000256" key="2">
    <source>
        <dbReference type="ARBA" id="ARBA00023180"/>
    </source>
</evidence>
<accession>C1ECG1</accession>
<feature type="chain" id="PRO_5002906822" description="Copper type II ascorbate-dependent monooxygenase C-terminal domain-containing protein" evidence="3">
    <location>
        <begin position="31"/>
        <end position="540"/>
    </location>
</feature>
<evidence type="ECO:0000313" key="6">
    <source>
        <dbReference type="EMBL" id="ACO65896.1"/>
    </source>
</evidence>
<dbReference type="eggNOG" id="KOG3568">
    <property type="taxonomic scope" value="Eukaryota"/>
</dbReference>
<dbReference type="Pfam" id="PF01082">
    <property type="entry name" value="Cu2_monooxygen"/>
    <property type="match status" value="1"/>
</dbReference>
<dbReference type="KEGG" id="mis:MICPUN_61406"/>
<protein>
    <recommendedName>
        <fullName evidence="8">Copper type II ascorbate-dependent monooxygenase C-terminal domain-containing protein</fullName>
    </recommendedName>
</protein>
<feature type="signal peptide" evidence="3">
    <location>
        <begin position="1"/>
        <end position="30"/>
    </location>
</feature>
<dbReference type="InParanoid" id="C1ECG1"/>
<dbReference type="EMBL" id="CP001329">
    <property type="protein sequence ID" value="ACO65896.1"/>
    <property type="molecule type" value="Genomic_DNA"/>
</dbReference>
<dbReference type="Proteomes" id="UP000002009">
    <property type="component" value="Chromosome 9"/>
</dbReference>
<proteinExistence type="predicted"/>
<gene>
    <name evidence="6" type="ORF">MICPUN_61406</name>
</gene>
<dbReference type="PANTHER" id="PTHR10157">
    <property type="entry name" value="DOPAMINE BETA HYDROXYLASE RELATED"/>
    <property type="match status" value="1"/>
</dbReference>
<dbReference type="InterPro" id="IPR014784">
    <property type="entry name" value="Cu2_ascorb_mOase-like_C"/>
</dbReference>
<keyword evidence="7" id="KW-1185">Reference proteome</keyword>
<feature type="domain" description="Copper type II ascorbate-dependent monooxygenase N-terminal" evidence="4">
    <location>
        <begin position="181"/>
        <end position="297"/>
    </location>
</feature>
<evidence type="ECO:0008006" key="8">
    <source>
        <dbReference type="Google" id="ProtNLM"/>
    </source>
</evidence>
<dbReference type="PANTHER" id="PTHR10157:SF23">
    <property type="entry name" value="MOXD1 HOMOLOG 1"/>
    <property type="match status" value="1"/>
</dbReference>
<evidence type="ECO:0000259" key="4">
    <source>
        <dbReference type="Pfam" id="PF01082"/>
    </source>
</evidence>